<dbReference type="Proteomes" id="UP000664940">
    <property type="component" value="Unassembled WGS sequence"/>
</dbReference>
<dbReference type="AlphaFoldDB" id="A0A834EVT6"/>
<reference evidence="1 2" key="1">
    <citation type="journal article" date="2020" name="Nature">
        <title>Six reference-quality genomes reveal evolution of bat adaptations.</title>
        <authorList>
            <person name="Jebb D."/>
            <person name="Huang Z."/>
            <person name="Pippel M."/>
            <person name="Hughes G.M."/>
            <person name="Lavrichenko K."/>
            <person name="Devanna P."/>
            <person name="Winkler S."/>
            <person name="Jermiin L.S."/>
            <person name="Skirmuntt E.C."/>
            <person name="Katzourakis A."/>
            <person name="Burkitt-Gray L."/>
            <person name="Ray D.A."/>
            <person name="Sullivan K.A.M."/>
            <person name="Roscito J.G."/>
            <person name="Kirilenko B.M."/>
            <person name="Davalos L.M."/>
            <person name="Corthals A.P."/>
            <person name="Power M.L."/>
            <person name="Jones G."/>
            <person name="Ransome R.D."/>
            <person name="Dechmann D.K.N."/>
            <person name="Locatelli A.G."/>
            <person name="Puechmaille S.J."/>
            <person name="Fedrigo O."/>
            <person name="Jarvis E.D."/>
            <person name="Hiller M."/>
            <person name="Vernes S.C."/>
            <person name="Myers E.W."/>
            <person name="Teeling E.C."/>
        </authorList>
    </citation>
    <scope>NUCLEOTIDE SEQUENCE [LARGE SCALE GENOMIC DNA]</scope>
    <source>
        <strain evidence="1">Bat1K_MPI-CBG_1</strain>
    </source>
</reference>
<gene>
    <name evidence="1" type="ORF">HJG60_007946</name>
</gene>
<comment type="caution">
    <text evidence="1">The sequence shown here is derived from an EMBL/GenBank/DDBJ whole genome shotgun (WGS) entry which is preliminary data.</text>
</comment>
<proteinExistence type="predicted"/>
<evidence type="ECO:0000313" key="2">
    <source>
        <dbReference type="Proteomes" id="UP000664940"/>
    </source>
</evidence>
<sequence length="120" mass="13542">MANQVQIQKIKVKNKWGVRGGVFQRGCCNQLIGANRICSVLSFGLVVGERHSTSCQSSTVRRLPVQGGKCLFLLGQMDQWKGLSSHYRPSTTPYMRVLFIEELLKTSCTLEFEFHIIFSS</sequence>
<evidence type="ECO:0000313" key="1">
    <source>
        <dbReference type="EMBL" id="KAF6131044.1"/>
    </source>
</evidence>
<protein>
    <submittedName>
        <fullName evidence="1">Uncharacterized protein</fullName>
    </submittedName>
</protein>
<dbReference type="EMBL" id="JABVXQ010000001">
    <property type="protein sequence ID" value="KAF6131044.1"/>
    <property type="molecule type" value="Genomic_DNA"/>
</dbReference>
<accession>A0A834EVT6</accession>
<name>A0A834EVT6_9CHIR</name>
<organism evidence="1 2">
    <name type="scientific">Phyllostomus discolor</name>
    <name type="common">pale spear-nosed bat</name>
    <dbReference type="NCBI Taxonomy" id="89673"/>
    <lineage>
        <taxon>Eukaryota</taxon>
        <taxon>Metazoa</taxon>
        <taxon>Chordata</taxon>
        <taxon>Craniata</taxon>
        <taxon>Vertebrata</taxon>
        <taxon>Euteleostomi</taxon>
        <taxon>Mammalia</taxon>
        <taxon>Eutheria</taxon>
        <taxon>Laurasiatheria</taxon>
        <taxon>Chiroptera</taxon>
        <taxon>Yangochiroptera</taxon>
        <taxon>Phyllostomidae</taxon>
        <taxon>Phyllostominae</taxon>
        <taxon>Phyllostomus</taxon>
    </lineage>
</organism>